<dbReference type="KEGG" id="ptan:CRYO30217_00174"/>
<dbReference type="AlphaFoldDB" id="A0A916JJW7"/>
<keyword evidence="2" id="KW-1185">Reference proteome</keyword>
<evidence type="ECO:0000313" key="1">
    <source>
        <dbReference type="EMBL" id="CAG5076693.1"/>
    </source>
</evidence>
<sequence>MIEPNFKQYKPYFELLDQLFEVERKIDKIQEANSIPRNLNKMKDIFENLFSNSSGSEVGFTYHDPIGEQYNETRLDLEASIAGNSSENLVVTEVIKPIIRYKSGASTLIARKGVVVVESKNTK</sequence>
<name>A0A916JJW7_9FLAO</name>
<accession>A0A916JJW7</accession>
<dbReference type="RefSeq" id="WP_258540414.1">
    <property type="nucleotide sequence ID" value="NZ_OU015584.1"/>
</dbReference>
<organism evidence="1 2">
    <name type="scientific">Parvicella tangerina</name>
    <dbReference type="NCBI Taxonomy" id="2829795"/>
    <lineage>
        <taxon>Bacteria</taxon>
        <taxon>Pseudomonadati</taxon>
        <taxon>Bacteroidota</taxon>
        <taxon>Flavobacteriia</taxon>
        <taxon>Flavobacteriales</taxon>
        <taxon>Parvicellaceae</taxon>
        <taxon>Parvicella</taxon>
    </lineage>
</organism>
<gene>
    <name evidence="1" type="ORF">CRYO30217_00174</name>
</gene>
<dbReference type="Proteomes" id="UP000683507">
    <property type="component" value="Chromosome"/>
</dbReference>
<evidence type="ECO:0000313" key="2">
    <source>
        <dbReference type="Proteomes" id="UP000683507"/>
    </source>
</evidence>
<dbReference type="EMBL" id="OU015584">
    <property type="protein sequence ID" value="CAG5076693.1"/>
    <property type="molecule type" value="Genomic_DNA"/>
</dbReference>
<protein>
    <submittedName>
        <fullName evidence="1">Uncharacterized protein</fullName>
    </submittedName>
</protein>
<proteinExistence type="predicted"/>
<reference evidence="1" key="1">
    <citation type="submission" date="2021-04" db="EMBL/GenBank/DDBJ databases">
        <authorList>
            <person name="Rodrigo-Torres L."/>
            <person name="Arahal R. D."/>
            <person name="Lucena T."/>
        </authorList>
    </citation>
    <scope>NUCLEOTIDE SEQUENCE</scope>
    <source>
        <strain evidence="1">AS29M-1</strain>
    </source>
</reference>